<protein>
    <recommendedName>
        <fullName evidence="2">Colicin E5 ribonuclease domain-containing protein</fullName>
    </recommendedName>
</protein>
<feature type="compositionally biased region" description="Basic and acidic residues" evidence="1">
    <location>
        <begin position="1"/>
        <end position="10"/>
    </location>
</feature>
<dbReference type="OrthoDB" id="5666689at2"/>
<proteinExistence type="predicted"/>
<feature type="domain" description="Colicin E5 ribonuclease" evidence="2">
    <location>
        <begin position="2"/>
        <end position="59"/>
    </location>
</feature>
<reference evidence="3 4" key="1">
    <citation type="submission" date="2018-02" db="EMBL/GenBank/DDBJ databases">
        <title>Draft Genome of Achromobacter spanius stain 6.</title>
        <authorList>
            <person name="Gunasekera T.S."/>
            <person name="Radwan O."/>
            <person name="Ruiz O.N."/>
        </authorList>
    </citation>
    <scope>NUCLEOTIDE SEQUENCE [LARGE SCALE GENOMIC DNA]</scope>
    <source>
        <strain evidence="3 4">6</strain>
    </source>
</reference>
<dbReference type="GO" id="GO:0004540">
    <property type="term" value="F:RNA nuclease activity"/>
    <property type="evidence" value="ECO:0007669"/>
    <property type="project" value="InterPro"/>
</dbReference>
<dbReference type="RefSeq" id="WP_104142662.1">
    <property type="nucleotide sequence ID" value="NZ_PREU01000002.1"/>
</dbReference>
<evidence type="ECO:0000313" key="3">
    <source>
        <dbReference type="EMBL" id="PPA77504.1"/>
    </source>
</evidence>
<sequence>MVGTSTDKRSAGKTPDGLSRDDTASVYGSKNGYVVINDRTGEIVQASDKTDADWVADSRIKWN</sequence>
<dbReference type="Pfam" id="PF12106">
    <property type="entry name" value="Colicin_E5"/>
    <property type="match status" value="1"/>
</dbReference>
<dbReference type="Gene3D" id="3.30.2310.30">
    <property type="match status" value="1"/>
</dbReference>
<dbReference type="InterPro" id="IPR021964">
    <property type="entry name" value="Colicin_E5_C"/>
</dbReference>
<dbReference type="InterPro" id="IPR038233">
    <property type="entry name" value="Colicin_D/E5_nuclease"/>
</dbReference>
<name>A0A2S5GX21_9BURK</name>
<dbReference type="InterPro" id="IPR038234">
    <property type="entry name" value="Colicin_E5_C_sf"/>
</dbReference>
<evidence type="ECO:0000259" key="2">
    <source>
        <dbReference type="Pfam" id="PF12106"/>
    </source>
</evidence>
<dbReference type="AlphaFoldDB" id="A0A2S5GX21"/>
<evidence type="ECO:0000313" key="4">
    <source>
        <dbReference type="Proteomes" id="UP000239990"/>
    </source>
</evidence>
<evidence type="ECO:0000256" key="1">
    <source>
        <dbReference type="SAM" id="MobiDB-lite"/>
    </source>
</evidence>
<accession>A0A2S5GX21</accession>
<feature type="region of interest" description="Disordered" evidence="1">
    <location>
        <begin position="1"/>
        <end position="26"/>
    </location>
</feature>
<dbReference type="SUPFAM" id="SSF102824">
    <property type="entry name" value="Colicin D/E5 nuclease domain"/>
    <property type="match status" value="1"/>
</dbReference>
<dbReference type="EMBL" id="PREU01000002">
    <property type="protein sequence ID" value="PPA77504.1"/>
    <property type="molecule type" value="Genomic_DNA"/>
</dbReference>
<gene>
    <name evidence="3" type="ORF">C4E15_05645</name>
</gene>
<organism evidence="3 4">
    <name type="scientific">Achromobacter spanius</name>
    <dbReference type="NCBI Taxonomy" id="217203"/>
    <lineage>
        <taxon>Bacteria</taxon>
        <taxon>Pseudomonadati</taxon>
        <taxon>Pseudomonadota</taxon>
        <taxon>Betaproteobacteria</taxon>
        <taxon>Burkholderiales</taxon>
        <taxon>Alcaligenaceae</taxon>
        <taxon>Achromobacter</taxon>
    </lineage>
</organism>
<comment type="caution">
    <text evidence="3">The sequence shown here is derived from an EMBL/GenBank/DDBJ whole genome shotgun (WGS) entry which is preliminary data.</text>
</comment>
<dbReference type="Proteomes" id="UP000239990">
    <property type="component" value="Unassembled WGS sequence"/>
</dbReference>